<feature type="domain" description="B box-type" evidence="13">
    <location>
        <begin position="6544"/>
        <end position="6592"/>
    </location>
</feature>
<evidence type="ECO:0000256" key="4">
    <source>
        <dbReference type="ARBA" id="ARBA00022989"/>
    </source>
</evidence>
<keyword evidence="9" id="KW-0863">Zinc-finger</keyword>
<dbReference type="PANTHER" id="PTHR45638">
    <property type="entry name" value="CYCLIC NUCLEOTIDE-GATED CATION CHANNEL SUBUNIT A"/>
    <property type="match status" value="1"/>
</dbReference>
<evidence type="ECO:0000256" key="1">
    <source>
        <dbReference type="ARBA" id="ARBA00004141"/>
    </source>
</evidence>
<feature type="domain" description="Cyclic nucleotide-binding" evidence="12">
    <location>
        <begin position="5368"/>
        <end position="5401"/>
    </location>
</feature>
<dbReference type="SMART" id="SM00336">
    <property type="entry name" value="BBOX"/>
    <property type="match status" value="3"/>
</dbReference>
<keyword evidence="9" id="KW-0862">Zinc</keyword>
<feature type="transmembrane region" description="Helical" evidence="11">
    <location>
        <begin position="4491"/>
        <end position="4513"/>
    </location>
</feature>
<dbReference type="PROSITE" id="PS00888">
    <property type="entry name" value="CNMP_BINDING_1"/>
    <property type="match status" value="4"/>
</dbReference>
<evidence type="ECO:0000256" key="2">
    <source>
        <dbReference type="ARBA" id="ARBA00022448"/>
    </source>
</evidence>
<feature type="transmembrane region" description="Helical" evidence="11">
    <location>
        <begin position="5494"/>
        <end position="5517"/>
    </location>
</feature>
<feature type="domain" description="B box-type" evidence="13">
    <location>
        <begin position="1950"/>
        <end position="1991"/>
    </location>
</feature>
<dbReference type="SMART" id="SM00100">
    <property type="entry name" value="cNMP"/>
    <property type="match status" value="11"/>
</dbReference>
<dbReference type="PROSITE" id="PS50119">
    <property type="entry name" value="ZF_BBOX"/>
    <property type="match status" value="3"/>
</dbReference>
<keyword evidence="4 11" id="KW-1133">Transmembrane helix</keyword>
<feature type="transmembrane region" description="Helical" evidence="11">
    <location>
        <begin position="5249"/>
        <end position="5267"/>
    </location>
</feature>
<comment type="subcellular location">
    <subcellularLocation>
        <location evidence="1">Membrane</location>
        <topology evidence="1">Multi-pass membrane protein</topology>
    </subcellularLocation>
</comment>
<feature type="transmembrane region" description="Helical" evidence="11">
    <location>
        <begin position="6212"/>
        <end position="6233"/>
    </location>
</feature>
<feature type="region of interest" description="Disordered" evidence="10">
    <location>
        <begin position="6738"/>
        <end position="6757"/>
    </location>
</feature>
<feature type="transmembrane region" description="Helical" evidence="11">
    <location>
        <begin position="2334"/>
        <end position="2355"/>
    </location>
</feature>
<dbReference type="Pfam" id="PF00520">
    <property type="entry name" value="Ion_trans"/>
    <property type="match status" value="6"/>
</dbReference>
<evidence type="ECO:0000256" key="8">
    <source>
        <dbReference type="ARBA" id="ARBA00023303"/>
    </source>
</evidence>
<feature type="region of interest" description="Disordered" evidence="10">
    <location>
        <begin position="2119"/>
        <end position="2155"/>
    </location>
</feature>
<gene>
    <name evidence="14" type="ORF">DYB25_000160</name>
</gene>
<feature type="transmembrane region" description="Helical" evidence="11">
    <location>
        <begin position="4525"/>
        <end position="4545"/>
    </location>
</feature>
<dbReference type="Proteomes" id="UP000266239">
    <property type="component" value="Unassembled WGS sequence"/>
</dbReference>
<evidence type="ECO:0000256" key="11">
    <source>
        <dbReference type="SAM" id="Phobius"/>
    </source>
</evidence>
<feature type="transmembrane region" description="Helical" evidence="11">
    <location>
        <begin position="3226"/>
        <end position="3244"/>
    </location>
</feature>
<feature type="transmembrane region" description="Helical" evidence="11">
    <location>
        <begin position="6164"/>
        <end position="6192"/>
    </location>
</feature>
<dbReference type="PROSITE" id="PS50042">
    <property type="entry name" value="CNMP_BINDING_3"/>
    <property type="match status" value="11"/>
</dbReference>
<feature type="transmembrane region" description="Helical" evidence="11">
    <location>
        <begin position="1567"/>
        <end position="1593"/>
    </location>
</feature>
<dbReference type="InterPro" id="IPR005821">
    <property type="entry name" value="Ion_trans_dom"/>
</dbReference>
<dbReference type="SUPFAM" id="SSF81324">
    <property type="entry name" value="Voltage-gated potassium channels"/>
    <property type="match status" value="11"/>
</dbReference>
<feature type="compositionally biased region" description="Polar residues" evidence="10">
    <location>
        <begin position="2133"/>
        <end position="2142"/>
    </location>
</feature>
<dbReference type="InterPro" id="IPR050866">
    <property type="entry name" value="CNG_cation_channel"/>
</dbReference>
<feature type="transmembrane region" description="Helical" evidence="11">
    <location>
        <begin position="4576"/>
        <end position="4600"/>
    </location>
</feature>
<feature type="region of interest" description="Disordered" evidence="10">
    <location>
        <begin position="1341"/>
        <end position="1376"/>
    </location>
</feature>
<feature type="transmembrane region" description="Helical" evidence="11">
    <location>
        <begin position="89"/>
        <end position="112"/>
    </location>
</feature>
<feature type="transmembrane region" description="Helical" evidence="11">
    <location>
        <begin position="2280"/>
        <end position="2303"/>
    </location>
</feature>
<comment type="caution">
    <text evidence="14">The sequence shown here is derived from an EMBL/GenBank/DDBJ whole genome shotgun (WGS) entry which is preliminary data.</text>
</comment>
<feature type="domain" description="Cyclic nucleotide-binding" evidence="12">
    <location>
        <begin position="2456"/>
        <end position="2515"/>
    </location>
</feature>
<feature type="transmembrane region" description="Helical" evidence="11">
    <location>
        <begin position="6060"/>
        <end position="6082"/>
    </location>
</feature>
<dbReference type="GO" id="GO:0016020">
    <property type="term" value="C:membrane"/>
    <property type="evidence" value="ECO:0007669"/>
    <property type="project" value="UniProtKB-SubCell"/>
</dbReference>
<feature type="transmembrane region" description="Helical" evidence="11">
    <location>
        <begin position="3281"/>
        <end position="3299"/>
    </location>
</feature>
<feature type="transmembrane region" description="Helical" evidence="11">
    <location>
        <begin position="4739"/>
        <end position="4763"/>
    </location>
</feature>
<feature type="transmembrane region" description="Helical" evidence="11">
    <location>
        <begin position="1093"/>
        <end position="1112"/>
    </location>
</feature>
<feature type="transmembrane region" description="Helical" evidence="11">
    <location>
        <begin position="449"/>
        <end position="468"/>
    </location>
</feature>
<reference evidence="14 15" key="1">
    <citation type="submission" date="2018-08" db="EMBL/GenBank/DDBJ databases">
        <title>Aphanomyces genome sequencing and annotation.</title>
        <authorList>
            <person name="Minardi D."/>
            <person name="Oidtmann B."/>
            <person name="Van Der Giezen M."/>
            <person name="Studholme D.J."/>
        </authorList>
    </citation>
    <scope>NUCLEOTIDE SEQUENCE [LARGE SCALE GENOMIC DNA]</scope>
    <source>
        <strain evidence="14 15">Yx</strain>
    </source>
</reference>
<feature type="transmembrane region" description="Helical" evidence="11">
    <location>
        <begin position="5617"/>
        <end position="5637"/>
    </location>
</feature>
<keyword evidence="8" id="KW-0407">Ion channel</keyword>
<feature type="transmembrane region" description="Helical" evidence="11">
    <location>
        <begin position="6245"/>
        <end position="6264"/>
    </location>
</feature>
<evidence type="ECO:0000256" key="10">
    <source>
        <dbReference type="SAM" id="MobiDB-lite"/>
    </source>
</evidence>
<feature type="domain" description="Cyclic nucleotide-binding" evidence="12">
    <location>
        <begin position="1772"/>
        <end position="1856"/>
    </location>
</feature>
<feature type="region of interest" description="Disordered" evidence="10">
    <location>
        <begin position="6800"/>
        <end position="6820"/>
    </location>
</feature>
<dbReference type="CDD" id="cd00038">
    <property type="entry name" value="CAP_ED"/>
    <property type="match status" value="10"/>
</dbReference>
<feature type="transmembrane region" description="Helical" evidence="11">
    <location>
        <begin position="2753"/>
        <end position="2781"/>
    </location>
</feature>
<dbReference type="PROSITE" id="PS00889">
    <property type="entry name" value="CNMP_BINDING_2"/>
    <property type="match status" value="1"/>
</dbReference>
<evidence type="ECO:0000256" key="6">
    <source>
        <dbReference type="ARBA" id="ARBA00023136"/>
    </source>
</evidence>
<dbReference type="InterPro" id="IPR018488">
    <property type="entry name" value="cNMP-bd_CS"/>
</dbReference>
<dbReference type="Pfam" id="PF00027">
    <property type="entry name" value="cNMP_binding"/>
    <property type="match status" value="9"/>
</dbReference>
<dbReference type="Gene3D" id="1.10.287.70">
    <property type="match status" value="11"/>
</dbReference>
<feature type="region of interest" description="Disordered" evidence="10">
    <location>
        <begin position="4374"/>
        <end position="4396"/>
    </location>
</feature>
<keyword evidence="7" id="KW-1071">Ligand-gated ion channel</keyword>
<keyword evidence="5" id="KW-0406">Ion transport</keyword>
<feature type="domain" description="Cyclic nucleotide-binding" evidence="12">
    <location>
        <begin position="3951"/>
        <end position="4030"/>
    </location>
</feature>
<feature type="region of interest" description="Disordered" evidence="10">
    <location>
        <begin position="4292"/>
        <end position="4316"/>
    </location>
</feature>
<dbReference type="InterPro" id="IPR018490">
    <property type="entry name" value="cNMP-bd_dom_sf"/>
</dbReference>
<dbReference type="PANTHER" id="PTHR45638:SF11">
    <property type="entry name" value="CYCLIC NUCLEOTIDE-GATED CATION CHANNEL SUBUNIT A"/>
    <property type="match status" value="1"/>
</dbReference>
<dbReference type="InterPro" id="IPR014710">
    <property type="entry name" value="RmlC-like_jellyroll"/>
</dbReference>
<evidence type="ECO:0000256" key="3">
    <source>
        <dbReference type="ARBA" id="ARBA00022692"/>
    </source>
</evidence>
<feature type="region of interest" description="Disordered" evidence="10">
    <location>
        <begin position="2068"/>
        <end position="2100"/>
    </location>
</feature>
<proteinExistence type="predicted"/>
<evidence type="ECO:0000256" key="9">
    <source>
        <dbReference type="PROSITE-ProRule" id="PRU00024"/>
    </source>
</evidence>
<feature type="transmembrane region" description="Helical" evidence="11">
    <location>
        <begin position="4629"/>
        <end position="4650"/>
    </location>
</feature>
<feature type="domain" description="Cyclic nucleotide-binding" evidence="12">
    <location>
        <begin position="725"/>
        <end position="815"/>
    </location>
</feature>
<dbReference type="Gene3D" id="2.60.120.10">
    <property type="entry name" value="Jelly Rolls"/>
    <property type="match status" value="11"/>
</dbReference>
<dbReference type="VEuPathDB" id="FungiDB:H257_06619"/>
<protein>
    <recommendedName>
        <fullName evidence="16">Cyclic nucleotide-binding domain-containing protein</fullName>
    </recommendedName>
</protein>
<dbReference type="EMBL" id="QUTA01004382">
    <property type="protein sequence ID" value="RHY19970.1"/>
    <property type="molecule type" value="Genomic_DNA"/>
</dbReference>
<feature type="region of interest" description="Disordered" evidence="10">
    <location>
        <begin position="5953"/>
        <end position="5984"/>
    </location>
</feature>
<evidence type="ECO:0000256" key="7">
    <source>
        <dbReference type="ARBA" id="ARBA00023286"/>
    </source>
</evidence>
<dbReference type="CDD" id="cd19757">
    <property type="entry name" value="Bbox1"/>
    <property type="match status" value="3"/>
</dbReference>
<feature type="transmembrane region" description="Helical" evidence="11">
    <location>
        <begin position="5523"/>
        <end position="5539"/>
    </location>
</feature>
<keyword evidence="2" id="KW-0813">Transport</keyword>
<dbReference type="Gene3D" id="1.10.287.630">
    <property type="entry name" value="Helix hairpin bin"/>
    <property type="match status" value="6"/>
</dbReference>
<feature type="domain" description="B box-type" evidence="13">
    <location>
        <begin position="4129"/>
        <end position="4174"/>
    </location>
</feature>
<feature type="transmembrane region" description="Helical" evidence="11">
    <location>
        <begin position="5017"/>
        <end position="5035"/>
    </location>
</feature>
<feature type="transmembrane region" description="Helical" evidence="11">
    <location>
        <begin position="1009"/>
        <end position="1027"/>
    </location>
</feature>
<feature type="transmembrane region" description="Helical" evidence="11">
    <location>
        <begin position="2857"/>
        <end position="2877"/>
    </location>
</feature>
<feature type="domain" description="Cyclic nucleotide-binding" evidence="12">
    <location>
        <begin position="1210"/>
        <end position="1314"/>
    </location>
</feature>
<feature type="region of interest" description="Disordered" evidence="10">
    <location>
        <begin position="6622"/>
        <end position="6697"/>
    </location>
</feature>
<keyword evidence="9" id="KW-0479">Metal-binding</keyword>
<feature type="transmembrane region" description="Helical" evidence="11">
    <location>
        <begin position="2404"/>
        <end position="2422"/>
    </location>
</feature>
<organism evidence="14 15">
    <name type="scientific">Aphanomyces astaci</name>
    <name type="common">Crayfish plague agent</name>
    <dbReference type="NCBI Taxonomy" id="112090"/>
    <lineage>
        <taxon>Eukaryota</taxon>
        <taxon>Sar</taxon>
        <taxon>Stramenopiles</taxon>
        <taxon>Oomycota</taxon>
        <taxon>Saprolegniomycetes</taxon>
        <taxon>Saprolegniales</taxon>
        <taxon>Verrucalvaceae</taxon>
        <taxon>Aphanomyces</taxon>
    </lineage>
</organism>
<keyword evidence="3 11" id="KW-0812">Transmembrane</keyword>
<evidence type="ECO:0000313" key="15">
    <source>
        <dbReference type="Proteomes" id="UP000266239"/>
    </source>
</evidence>
<sequence>MHFKFCKVVKVVVVSFYSCHYLACLYVSFGKATGDRGDLAEDDVWKIRDHSEEGHHRLPTEYFAALFWSLGLVSKCLEGEIPRTLLQSIFMAVVTMGGFLLFVYICGTLFMISKCDANSAERFDAKLNQLRYVLSFHHVPHDIQERAMEFLESGDANDRNTMKLLCPSIAKDVKFTLLKSMVANVPFFKCCNAAFTRALIDLMETQSLPTNYLVCSKGEQGEEMYFVQSGVLAVLINEIKVRELRKGGFFGELSLFTNQVRTANVVTSTFCIVHKLSRSHVRRVLRAYPQFETQILACVKALLQEMDLQNDRVARRRVSSMRPETVTKRAQAYENFVKKDLGGGGGDQGSAASSRRMGHRFVDNILVSPTSNDIRPAGHATTLYNVFMVALLNTFQLLGYPVSILVLNTLADVVLYLDIYGKFNLSFVEEAEQIMDTAKCARHYLHKSFYFDVVCALPLWVLYPHLHLKFRFARMLRFYTFNDELEEVSLFIRINSRRRIFVLGVGLFLCYHIAGCMAHSLVYVMGFDASGHGWLPPKSLQLEPIINATTGDLVGYDYMDGARFVAVGDPFVHHIVLEQYFRALQYGAVCLTNLGRTLEPENLWEFILAFVLMLCGMLLISIIIDEVQKRVTASAIEQMEFLSTRSRILHFLQKQKAPLDMHRRVSSYLDFWWSAHRGANINELLGELPNSLQREIYRFVCSPVLDVIQRMDKIGGNIERVTGLLLDNLVIHLYGQGEVIYRRGDSADTLFILLVGQCGVGHNPRSSATRPVRALKHGDFFGVSSLELDNENVVHSDQALARSACVIAMVSRSTLLLIDHTFPTFCSSLLHREIKRFGEHRAMSKLLDPQELVSMGKTKMPAAINPDSNFSLFWETLLFFGMVFQSIGVPFYMAFGFSEEGIGPSDGISILLETCFLADIVLKTRTGYDYYGNKVMDVVRIRQRYLRSLNFFIDVMAVMPLNLVNISRATRSEAWNINKLLRLFKLSSQIEHLERHYYTINIQIRVFKLVFYIYLLAHYIGCMWYNFASNASTFFGFIQETQFGHDPWLPGKKLDLNNTDHSTFWKYSHALYWGLGLLLGFEPGQFPETVLEYMYTMIVQTIGVFLLAYVVGNLLDIVQVMEGNNREFFSNLNYVRKLIKYFDFTPDVQAKIQHFYFYRLFHSIHEEHVLAHCLAPSLVADIRLFLLTPMLNKVPFFRDENANSTVTRSLVRLLSQILVTRGEVVCRQNEIGVEMYFIFTGCLEVFVATTASAVSDGFHEVGSPHRGLKVNELQAGSFFGEKSLFSDQPRNASIQAKTFCTLYRLSRKHLESVFVQHPEWKGKVMDIVSVIYEKQQAKIDQDKQEKARVESEGVGRATNSHQSQYDDHDHRTNNGRFHRILGGRQSASKGDSDDHAAATGAATSSSTSALQSWMHRTLNQLKLVEVQSPFYTRYLNFLSVSLLYTALSVPYFVTFGRDRKMSTISLVVLVLDMATDVVFAYDIWFKRNIVETVSSREFYEHRITRDRADVVLDVLTLLPLDYLFSSVVSNSAVLRVNRFIKLRQLTHTISEIHRFSMSYEVNRLKLLALYYFIICYWTACAYFGLTIVVGFSAEWNSSLPVEYFNSQNHADEYNVGFAFHQFLRCFYYSATMYTGVGLVYEPHAILDFLVLYLVSVFGVFVMGYVIGEASTLCIYLIQNEVEFKINQMNIMEFLVRKRMDRSVHSRVHMYLSYWWSTQQGVAYQSILEQLPPRIRSQAYIQMARLSLARFSMRYIRPLCDESMGLDPVMHSIVHRLVFEGYPAGESVIVQGNIGQTMYFVSKGNLITASPTPDFCSTRYVDGQFFGEEGFLASSFCRHSVVTLRACDLLALSSIDFLVALSEHPRFAECVGIAWDTIANHNISLKDLHGASDVGNFVYNMMERKKSGLRFVRIPSIDRAEVMFRHFLRLFVRQMPDNMVYDDGANMQQHDTQALCQHCEDVQATVYCNLCPQALCDECSRHIHENTHFAQHVDTITKLHTATLLPPESPRKSSGYRIMRIVQSLQVLKNDHVVMPSHLAVDGENSDVSKRSKRSIQITRSMLVEADTRKGTLKDLQRANSRRGSRKLSMPRSPPPIAPGHMIDNKVVEEFKRDLLNRPSLVLNPAPSEPRNAVTDQEASDMTGNAVDHDGVSKPSNKVAPLALGEHPSAGDSFTLRRGKLSWEVTYTKTGTIDPDAFAMLVWEVGLLLSVLVQAWTIPFLVCFEDVHPELQHGSWLMGITCAFDIPFAVDMVVQSRTGYYDMGNLIRNAKSSRRRYLRSWTFVVDAIAIVPLSLIFWSSRGVFLVNKLIRLRKLPVYTLAFDKVLARYFTFCKVVKAVVVIYYFCHVMASVYGAFGTTPDEDDWRLHLTADSGHNDLPTTYFSALFWSLGLVSKSFEGEIPRTLAQNVFTLVVMLGGFLLFVGEANDRHTMKLLCPSISKDIKFSLLKTMTSNVPFFKCCSAVVIRALIDLMETQSLPTNFIVSKVGDQEDGMYIVQSGVLVVLLNDAKVREILIDLFKYHPLLRAYPQVESEIMNCVKTLLAERDADANSAETKQNKKVRRGVKAIVSWSTLRQHLGSAKNHMVTQTSVAESTTKSPLVIAKPAPTHQTGSRQSSTHFIEFKKSMHVSPEEVTTMYNTVTVPMVNAFQLVGYPSHILTLNTVADAVLWVDMYLNFNLSYIVEAEHILDTTMCAQRYWRSTFRFDLLCAFPLWIFCPSHHALVRFTRLIRCFWLHSNLHELEHFVSIDSRKRIVLLGIGLFMCYHIAGCMAHSLTFVLGYGTHAHGWLPPNSLYLRPVWNITTGALAGYNYLDRTVLVAVDDPLVNHILLKQYLRALQYGAVCLTSLGLTLEPETLWEFVLAIVLMLSGMLVISIVIDEVQKRVTASDIDHMEFLSLRSRIMHFLHKQNVPGDIHRRVASSMDFWWSVHRGANINDLLKEVPNSIRREIIGSICAPALNVIEQVIGINPPLLDRACGIFLDNVVIQLFGQGEVMYHRGDSADAMYILLVGDIVLVANTRSSKAMPLRYVKPGEIFGCSSLYMGNVGGSTVHVENAIARTACVVALVDRPTIQVLNAKYPSFCTTFLRKDQKLLAEHRAMTRLLAQTELAALSGQKSNGTIDPDSTFSIVWETLLFVGMVFQVVRVPYLIAFGFRNPGLDFRDVVSMVVETLFVVDVALKMRTGYYSFGNKWFNTNKLLRLFQLPARFDMLEQHYFKVSIPIRVFKLVFYIFLLAHFIGCTWYNFASDLASVMGYGGNSQFGMYPWLPDKDMDIADHHESEIYKYARVLFWGLGLLLGFYKGEYPQLVAEYVFTIVVQTIGVFLLAYVVGNLLDIVQVTEGNNRIFYSNLNFVRKLTTYFAFSDDVQTKIQHFYFYRLFHSIHEEHILTKCLPQSLVADIRLFLLTPMLNKVPFFQHEAASSNITRSLVRQLTQVLVTRHEVVCRQHEIGVEMYFVFTGCLEVYVASDQHSATTAASIDGMSVSSRGTKVTEIAAGSFFGEKSLFSDQRRNASIEAKTFCTLYRLSRTHLESVFAQHPEWKSKVLQIVARMYEAQEKVYRGRLASEATTRKMHDNPPPLHRSPHSKPPSGCSIHNLSSAFEDDHVRTVRVVPWAHRWRRHMLDVVTDMVFGCDIWFKFHVVETTSSREFYEHRYHYDSTGVTLDIVAILPLDYAFAAFTTHAYVWRLNRFLKLRQLTYVIGELQRFSMSYEMNRLKTLALYYYVIGYWTACAYFGLTTVVGFSSSWNSSLPIQYFNVRVCPVQPPTPICGTDISIQSTGHADVLFSIHQYARCFFYAANFYTGSGRVYEPVASLQFAFHSVLSVFGVFVMGYVIGEGSTLCIYLIQNEVDFKINQMHVMDFLSRKRVDVVLHSRIHKYMSYWWTFQNGVPYQTILDQLPRRIRGQANIDLARKSLSRFALRYIRPLVHHNTLMGGVDPIMHSIAHRLVYEGYPTGESVIVQGNIGHTMYFVSTGALMTVSTNPTFVSVRYDDSQYFGDDGLLDSTTRHYSVVTLRACDLLALSAVDFLAALHEHPRLLECCTVATGVALRLSKQNETKHNDPQGRQIPKPHVGRLVCDELVRKAADLKYLKVMEFEVANAMFGNFVGLFMCSEDGAIAMDNTNVHPSGPLSAPMCQYCEDRTADRYCPLCHQVLCAHCTCSIHDNSYYSYHTKRISMLHAPPTSDLPPTPQFPTSPKMTPHGQLKLVTSHPPTSSVYDFLYKLLQQRQGRVEPATSHVIHVSNEMISGSLDVSPSSKSRDVPRRHVKHIRHHHHSALSKSFNLHEIGRLNRKKGPRCRVLQSQGSSARESKPLDMSAAARRRASIDANQHLNSLLASTTAPLPIQAAPGVQPGAIEQVGAIPRCLAQRSNQVVCSDDPSNTHGTNDKQPIFPRSPQNGPVKGPAVQLLGNAGPAHDHKNVHLAPLAKNVSVDAEKQEPSIDTARSNGRVAPTMLADTDTMDSISDIRRGKLTWEILYKSSSTFDPDSSKVQLWHTFLLALVLYDAWLVPLLVSFSQLNPAICRKTWLQMLATAGEVFFVVDVYVHMHSRFYLFGDPIRDVKFIRRYYLMSWGFPLDLLALVPINTIIPALASTQPCGLGLLNKLLRLRKVPAYTLTFDKVFARYYKLCKVVKAVVVVYFSCHVMACVYASFGKLVDPSKDEDAWKMHDFSTSTHERRRRRLSSDSSDDQHTSQLLTEYLAALFWYIRLVFALVCSQVGVRSLGLVSKCVEGQVPRTLMQTLFMLAVMISGFLLFVYICGTLFMISKCDANSTQEFDAKRNQLRYILSYHQVPMDIQSRAVEYFENGFKSGEVNDRHTMQLLCPSIAKDIKYAALKDMVTGVPFFKYCRAAFIRALIDLMETQSVPTNYIVCRKDEEGEDMYFVQSVVATTFCILQRLSRARVRMVMQGYPECESQILSCVSSIADEQRKNSSKLIQQRSLTKSTGAAVFHIDEHSSPTEGSTKQQATQRRMSKRFVGPLGEFADGQSEQVGGKSPTIKFVLHRCLLKTAISRKSTLRLVWLLCATTGYNVVVVPFVNAFELVGYPVSVFVLNTIADAILWLDIYGKFNLTYVHEAEHVEDTVKCAQHYYQTTFLLDLASTIPLWVVRPSLHVQLRVFRLLRVLRLNDELDEVSLFVRIDSRKRIVLLGMGLLMCYHIAGCMAHALTLSLGYGTSQHGWLPPKTIELQKIISNNTGDLLGYTYMDGAQFVPLEDPLVNEFILRQYTRALQYGTVCLTDLGRVLEPETLEEFALALGLMLCGLLLISLLIDDVQKCVTASAVEQMQFLTLRSQMMHFFRKEKLPQQVRSRVSAYLDFWWSAHRGANINELLGELPNTIRRDIYGFVCAPVLDVIELMDGMGPHFERVCDMFLDNIVVNLYAQGELVYNQGEYADSLLVLLAGDVILVLDGACNVHTDNAVARAASVVARVSQDTLAAITDEYPTFCHGLLKKEYKLLAEHRAMARLLDQSELAAMSQNGQHGVVDPNSTFMMLWETLHVAVLAMHVVGVPYFFAFGFAIVGVQGRNFYAVAIEVFFLMDIVLKTRTGYYSFGNKIRSHYHHSVTFVLDVVAILPLDCINVYLPHQSEVWNLNKLVRLLKLPALIEKVEAYFFAINIHIRVVKLVFFVYLLAHYIGCAWYGCASFPLTIWGQGDDCRFGNDTWLPSKDMHLTNNGMSLTFKYTRALYWGLGVLLGFNKGEYPATPFECVFTMVVQTAGVFLLAYVVGNLLDIALVMDGNNQLFYSNLIYVRKLTTYFDFTDDVKTKIQHFYFYRLFHSIHEEHVLTDSLPPNLVGDIRLFLLTPMLKKVPFFQDEMDNSNVARSLVRHLTQVLVTRHEVVCHQYDVGIDMYFVFVGCLNVYVSHTDRDTVSVHNSLTYESSHMGNKVAELYTGSFFGERSLFSDQPRMATIQANTFCTLYKLSRTHMESVFVQYPEWKVKVIQVVEEIYNIRQHKNNQRMGPSVVEPPSSEQAPTTDTSSSPASSTPVECSKVNSFVLRVVSTGRHLAESVVLWLRKTKSMVTAIEVQSPFYRAYLQLVRCTLLYVAMREPYVVTFGAAASPSAGAAVVMGLDIAATIVFVFDMWFKYHIIEKSESFEFYDRIPHPTRVGLALDILVVLPLDSALATFGGGGVPWRLVRMIKLRQLNHVFRELQRFSMSHELNRIKLLALYYCIVCYWTACAYFGMASILGFSSVWESSLPVAYFASPPASARFDMLFLMHRFSRCLYYAVNMYTGVGMVYEPSAPLQYAFNLIMHVVGIFVMGYVIGEGSTLCIYLIQNEVDFKINQMNVMDYLARKNKSVVDTHLHARIHNYLSYWWSFQDGVNYQAILEQLPLRIRGQAMFEISRRSLSRFSVRYIRPLVHQRGIDPIIHKLVRRLTFQGYPAGESVIIQGNIGHTMYFVSSGTVMTVSTLPNFMPSRFEEGQFFGDEGLMASTVRHYSAVTLRACDLLALAADDFLNTMNETLQTKEGCRVARGVATYQKSFKYRLAYDKGSLGQMICNCMMDMASTLRTLSPMTPDVAEIMLGHFTKLFLPPHVHESGGYSLESISMCQHCEATLSHIYCKQCRQVLCKKCSSLMHDNTHLSFHLPSIMHLKTPNEPPPEVPKTPRLREFVLSVLPRRRNNAVSAPPHASSVTGLDTSSSFHSVARPSTSKPLQTQRENDTGPSSPLEKHSGHVKRPPRRDREGGSIQCDSNAGEPHARQLVKLTHTKSEAELDCTEWRRARDPVRGGQHKTTMDTINHQRKRHKPVQTGMKSSQSTPKIIRVVQAAQGTSTNPPVVSDAGTIVQTPTTTVSNCGRLTKLQEGTTASNSNLDAAPSTTN</sequence>
<feature type="transmembrane region" description="Helical" evidence="11">
    <location>
        <begin position="5143"/>
        <end position="5164"/>
    </location>
</feature>
<evidence type="ECO:0000259" key="12">
    <source>
        <dbReference type="PROSITE" id="PS50042"/>
    </source>
</evidence>
<feature type="transmembrane region" description="Helical" evidence="11">
    <location>
        <begin position="1613"/>
        <end position="1633"/>
    </location>
</feature>
<feature type="transmembrane region" description="Helical" evidence="11">
    <location>
        <begin position="1645"/>
        <end position="1666"/>
    </location>
</feature>
<feature type="transmembrane region" description="Helical" evidence="11">
    <location>
        <begin position="5041"/>
        <end position="5060"/>
    </location>
</feature>
<dbReference type="VEuPathDB" id="FungiDB:H257_06620"/>
<feature type="domain" description="Cyclic nucleotide-binding" evidence="12">
    <location>
        <begin position="5821"/>
        <end position="5927"/>
    </location>
</feature>
<dbReference type="InterPro" id="IPR000595">
    <property type="entry name" value="cNMP-bd_dom"/>
</dbReference>
<feature type="transmembrane region" description="Helical" evidence="11">
    <location>
        <begin position="3719"/>
        <end position="3741"/>
    </location>
</feature>
<dbReference type="InterPro" id="IPR000315">
    <property type="entry name" value="Znf_B-box"/>
</dbReference>
<dbReference type="SUPFAM" id="SSF51206">
    <property type="entry name" value="cAMP-binding domain-like"/>
    <property type="match status" value="12"/>
</dbReference>
<evidence type="ECO:0000256" key="5">
    <source>
        <dbReference type="ARBA" id="ARBA00023065"/>
    </source>
</evidence>
<feature type="compositionally biased region" description="Basic and acidic residues" evidence="10">
    <location>
        <begin position="1341"/>
        <end position="1353"/>
    </location>
</feature>
<feature type="transmembrane region" description="Helical" evidence="11">
    <location>
        <begin position="3306"/>
        <end position="3328"/>
    </location>
</feature>
<feature type="transmembrane region" description="Helical" evidence="11">
    <location>
        <begin position="1434"/>
        <end position="1454"/>
    </location>
</feature>
<feature type="transmembrane region" description="Helical" evidence="11">
    <location>
        <begin position="603"/>
        <end position="624"/>
    </location>
</feature>
<evidence type="ECO:0008006" key="16">
    <source>
        <dbReference type="Google" id="ProtNLM"/>
    </source>
</evidence>
<dbReference type="GO" id="GO:0005221">
    <property type="term" value="F:intracellularly cyclic nucleotide-activated monoatomic cation channel activity"/>
    <property type="evidence" value="ECO:0007669"/>
    <property type="project" value="InterPro"/>
</dbReference>
<feature type="transmembrane region" description="Helical" evidence="11">
    <location>
        <begin position="12"/>
        <end position="29"/>
    </location>
</feature>
<name>A0A397BP33_APHAT</name>
<feature type="region of interest" description="Disordered" evidence="10">
    <location>
        <begin position="3565"/>
        <end position="3588"/>
    </location>
</feature>
<feature type="compositionally biased region" description="Polar residues" evidence="10">
    <location>
        <begin position="4374"/>
        <end position="4386"/>
    </location>
</feature>
<feature type="compositionally biased region" description="Polar residues" evidence="10">
    <location>
        <begin position="6631"/>
        <end position="6665"/>
    </location>
</feature>
<feature type="domain" description="Cyclic nucleotide-binding" evidence="12">
    <location>
        <begin position="3427"/>
        <end position="3550"/>
    </location>
</feature>
<evidence type="ECO:0000313" key="14">
    <source>
        <dbReference type="EMBL" id="RHY19970.1"/>
    </source>
</evidence>
<evidence type="ECO:0000259" key="13">
    <source>
        <dbReference type="PROSITE" id="PS50119"/>
    </source>
</evidence>
<feature type="transmembrane region" description="Helical" evidence="11">
    <location>
        <begin position="1466"/>
        <end position="1485"/>
    </location>
</feature>
<feature type="compositionally biased region" description="Low complexity" evidence="10">
    <location>
        <begin position="5969"/>
        <end position="5983"/>
    </location>
</feature>
<accession>A0A397BP33</accession>
<feature type="domain" description="Cyclic nucleotide-binding" evidence="12">
    <location>
        <begin position="2979"/>
        <end position="3074"/>
    </location>
</feature>
<dbReference type="GO" id="GO:0008270">
    <property type="term" value="F:zinc ion binding"/>
    <property type="evidence" value="ECO:0007669"/>
    <property type="project" value="UniProtKB-KW"/>
</dbReference>
<feature type="domain" description="Cyclic nucleotide-binding" evidence="12">
    <location>
        <begin position="6370"/>
        <end position="6459"/>
    </location>
</feature>
<feature type="transmembrane region" description="Helical" evidence="11">
    <location>
        <begin position="500"/>
        <end position="525"/>
    </location>
</feature>
<dbReference type="VEuPathDB" id="FungiDB:H257_06618"/>
<keyword evidence="6 11" id="KW-0472">Membrane</keyword>
<dbReference type="GO" id="GO:0044877">
    <property type="term" value="F:protein-containing complex binding"/>
    <property type="evidence" value="ECO:0007669"/>
    <property type="project" value="TreeGrafter"/>
</dbReference>
<feature type="domain" description="Cyclic nucleotide-binding" evidence="12">
    <location>
        <begin position="187"/>
        <end position="285"/>
    </location>
</feature>